<evidence type="ECO:0000259" key="9">
    <source>
        <dbReference type="PROSITE" id="PS50198"/>
    </source>
</evidence>
<keyword evidence="4 8" id="KW-0732">Signal</keyword>
<dbReference type="EC" id="5.2.1.8" evidence="3"/>
<dbReference type="Pfam" id="PF13616">
    <property type="entry name" value="Rotamase_3"/>
    <property type="match status" value="1"/>
</dbReference>
<comment type="similarity">
    <text evidence="2">Belongs to the PpiC/parvulin rotamase family.</text>
</comment>
<gene>
    <name evidence="10" type="ORF">Acaty_c2519</name>
</gene>
<dbReference type="Gene3D" id="1.10.8.1040">
    <property type="match status" value="1"/>
</dbReference>
<dbReference type="GO" id="GO:0003755">
    <property type="term" value="F:peptidyl-prolyl cis-trans isomerase activity"/>
    <property type="evidence" value="ECO:0007669"/>
    <property type="project" value="UniProtKB-KW"/>
</dbReference>
<feature type="chain" id="PRO_5007752691" description="peptidylprolyl isomerase" evidence="8">
    <location>
        <begin position="22"/>
        <end position="258"/>
    </location>
</feature>
<dbReference type="Gene3D" id="3.10.50.40">
    <property type="match status" value="1"/>
</dbReference>
<feature type="domain" description="PpiC" evidence="9">
    <location>
        <begin position="126"/>
        <end position="216"/>
    </location>
</feature>
<dbReference type="Proteomes" id="UP000005522">
    <property type="component" value="Chromosome"/>
</dbReference>
<evidence type="ECO:0000256" key="1">
    <source>
        <dbReference type="ARBA" id="ARBA00000971"/>
    </source>
</evidence>
<dbReference type="eggNOG" id="COG0760">
    <property type="taxonomic scope" value="Bacteria"/>
</dbReference>
<dbReference type="AlphaFoldDB" id="A0A059ZY41"/>
<comment type="catalytic activity">
    <reaction evidence="1">
        <text>[protein]-peptidylproline (omega=180) = [protein]-peptidylproline (omega=0)</text>
        <dbReference type="Rhea" id="RHEA:16237"/>
        <dbReference type="Rhea" id="RHEA-COMP:10747"/>
        <dbReference type="Rhea" id="RHEA-COMP:10748"/>
        <dbReference type="ChEBI" id="CHEBI:83833"/>
        <dbReference type="ChEBI" id="CHEBI:83834"/>
        <dbReference type="EC" id="5.2.1.8"/>
    </reaction>
</comment>
<evidence type="ECO:0000313" key="11">
    <source>
        <dbReference type="Proteomes" id="UP000005522"/>
    </source>
</evidence>
<reference evidence="10 11" key="1">
    <citation type="journal article" date="2009" name="J. Bacteriol.">
        <title>Draft genome sequence of the extremely acidophilic bacterium Acidithiobacillus caldus ATCC 51756 reveals metabolic versatility in the genus Acidithiobacillus.</title>
        <authorList>
            <person name="Valdes J."/>
            <person name="Quatrini R."/>
            <person name="Hallberg K."/>
            <person name="Dopson M."/>
            <person name="Valenzuela P.D."/>
            <person name="Holmes D.S."/>
        </authorList>
    </citation>
    <scope>NUCLEOTIDE SEQUENCE [LARGE SCALE GENOMIC DNA]</scope>
    <source>
        <strain evidence="11">ATCC 51756 / DSM 8584 / KU</strain>
    </source>
</reference>
<dbReference type="HOGENOM" id="CLU_034646_1_1_6"/>
<dbReference type="InterPro" id="IPR046357">
    <property type="entry name" value="PPIase_dom_sf"/>
</dbReference>
<evidence type="ECO:0000313" key="10">
    <source>
        <dbReference type="EMBL" id="AIA56363.1"/>
    </source>
</evidence>
<keyword evidence="5 7" id="KW-0697">Rotamase</keyword>
<name>A0A059ZY41_ACICK</name>
<dbReference type="InterPro" id="IPR050245">
    <property type="entry name" value="PrsA_foldase"/>
</dbReference>
<evidence type="ECO:0000256" key="3">
    <source>
        <dbReference type="ARBA" id="ARBA00013194"/>
    </source>
</evidence>
<protein>
    <recommendedName>
        <fullName evidence="3">peptidylprolyl isomerase</fullName>
        <ecNumber evidence="3">5.2.1.8</ecNumber>
    </recommendedName>
</protein>
<evidence type="ECO:0000256" key="8">
    <source>
        <dbReference type="SAM" id="SignalP"/>
    </source>
</evidence>
<dbReference type="PANTHER" id="PTHR47245:SF1">
    <property type="entry name" value="FOLDASE PROTEIN PRSA"/>
    <property type="match status" value="1"/>
</dbReference>
<dbReference type="InterPro" id="IPR000297">
    <property type="entry name" value="PPIase_PpiC"/>
</dbReference>
<dbReference type="EMBL" id="CP005986">
    <property type="protein sequence ID" value="AIA56363.1"/>
    <property type="molecule type" value="Genomic_DNA"/>
</dbReference>
<organism evidence="10 11">
    <name type="scientific">Acidithiobacillus caldus (strain ATCC 51756 / DSM 8584 / KU)</name>
    <dbReference type="NCBI Taxonomy" id="637389"/>
    <lineage>
        <taxon>Bacteria</taxon>
        <taxon>Pseudomonadati</taxon>
        <taxon>Pseudomonadota</taxon>
        <taxon>Acidithiobacillia</taxon>
        <taxon>Acidithiobacillales</taxon>
        <taxon>Acidithiobacillaceae</taxon>
        <taxon>Acidithiobacillus</taxon>
    </lineage>
</organism>
<accession>A0A059ZY41</accession>
<dbReference type="GeneID" id="92932583"/>
<dbReference type="PANTHER" id="PTHR47245">
    <property type="entry name" value="PEPTIDYLPROLYL ISOMERASE"/>
    <property type="match status" value="1"/>
</dbReference>
<dbReference type="KEGG" id="acz:Acaty_c2519"/>
<keyword evidence="6 7" id="KW-0413">Isomerase</keyword>
<evidence type="ECO:0000256" key="2">
    <source>
        <dbReference type="ARBA" id="ARBA00007656"/>
    </source>
</evidence>
<evidence type="ECO:0000256" key="4">
    <source>
        <dbReference type="ARBA" id="ARBA00022729"/>
    </source>
</evidence>
<feature type="signal peptide" evidence="8">
    <location>
        <begin position="1"/>
        <end position="21"/>
    </location>
</feature>
<evidence type="ECO:0000256" key="7">
    <source>
        <dbReference type="PROSITE-ProRule" id="PRU00278"/>
    </source>
</evidence>
<dbReference type="RefSeq" id="WP_004869166.1">
    <property type="nucleotide sequence ID" value="NZ_CP005986.1"/>
</dbReference>
<proteinExistence type="inferred from homology"/>
<sequence length="258" mass="28116">MKLRSIVLAALVGTFAAPVFAAPVATVNGQAIDNSQVQAILSMSPELAKEPNAREQVVQNLVNMEVLSQYAMKHNLDQSADVKERLALAKRQILADAAVDQYIKEHPVPESEIQAAYNKFVAAMGKKEYEVRHILVKTKAEADKILAELKAGKKFSTLAEKYSIDKASAAHGGELGWIVPGMVVPPFAEAIEKAPIDKPVGPVQTQFGYHIIEVQATKPLTPPPLSAMKDRIKAQLQQEEAAKFVSDLRSQAKIDITK</sequence>
<dbReference type="PROSITE" id="PS50198">
    <property type="entry name" value="PPIC_PPIASE_2"/>
    <property type="match status" value="1"/>
</dbReference>
<dbReference type="SUPFAM" id="SSF54534">
    <property type="entry name" value="FKBP-like"/>
    <property type="match status" value="1"/>
</dbReference>
<dbReference type="InterPro" id="IPR027304">
    <property type="entry name" value="Trigger_fact/SurA_dom_sf"/>
</dbReference>
<dbReference type="InterPro" id="IPR023058">
    <property type="entry name" value="PPIase_PpiC_CS"/>
</dbReference>
<evidence type="ECO:0000256" key="6">
    <source>
        <dbReference type="ARBA" id="ARBA00023235"/>
    </source>
</evidence>
<dbReference type="PROSITE" id="PS01096">
    <property type="entry name" value="PPIC_PPIASE_1"/>
    <property type="match status" value="1"/>
</dbReference>
<dbReference type="SUPFAM" id="SSF109998">
    <property type="entry name" value="Triger factor/SurA peptide-binding domain-like"/>
    <property type="match status" value="1"/>
</dbReference>
<evidence type="ECO:0000256" key="5">
    <source>
        <dbReference type="ARBA" id="ARBA00023110"/>
    </source>
</evidence>